<dbReference type="InterPro" id="IPR001356">
    <property type="entry name" value="HD"/>
</dbReference>
<dbReference type="InterPro" id="IPR050848">
    <property type="entry name" value="Homeobox_TF"/>
</dbReference>
<reference evidence="9" key="1">
    <citation type="submission" date="2021-12" db="EMBL/GenBank/DDBJ databases">
        <authorList>
            <person name="King R."/>
        </authorList>
    </citation>
    <scope>NUCLEOTIDE SEQUENCE</scope>
</reference>
<dbReference type="PROSITE" id="PS00027">
    <property type="entry name" value="HOMEOBOX_1"/>
    <property type="match status" value="1"/>
</dbReference>
<dbReference type="Gene3D" id="1.10.10.60">
    <property type="entry name" value="Homeodomain-like"/>
    <property type="match status" value="1"/>
</dbReference>
<feature type="domain" description="Homeobox" evidence="8">
    <location>
        <begin position="75"/>
        <end position="135"/>
    </location>
</feature>
<evidence type="ECO:0000256" key="5">
    <source>
        <dbReference type="PROSITE-ProRule" id="PRU00108"/>
    </source>
</evidence>
<gene>
    <name evidence="9" type="ORF">DIATSA_LOCUS5169</name>
</gene>
<dbReference type="SMART" id="SM00389">
    <property type="entry name" value="HOX"/>
    <property type="match status" value="1"/>
</dbReference>
<keyword evidence="4 5" id="KW-0539">Nucleus</keyword>
<dbReference type="GO" id="GO:0000981">
    <property type="term" value="F:DNA-binding transcription factor activity, RNA polymerase II-specific"/>
    <property type="evidence" value="ECO:0007669"/>
    <property type="project" value="InterPro"/>
</dbReference>
<dbReference type="OrthoDB" id="6159439at2759"/>
<dbReference type="Proteomes" id="UP001153714">
    <property type="component" value="Chromosome 17"/>
</dbReference>
<sequence length="209" mass="24256">MSNQIWNHCYDNEASNSAQPYEYSSNEWSKHFWSPINHQLQNQLATSPSTPYLPTPHHYAFSFTDGYDRQNVPTMKRKRVRTTFTAPQINLLEAQYQKNPYASAQIRAAFSYRLGINEKVVKVWFQNRRFKEKRQEREREESWSPHSSVAHRATDPSQTTTPLPNGFFDDAFLNVEKIISPPLPNGGADDLLNDINDIIITELNIVPDR</sequence>
<dbReference type="Pfam" id="PF00046">
    <property type="entry name" value="Homeodomain"/>
    <property type="match status" value="1"/>
</dbReference>
<evidence type="ECO:0000256" key="2">
    <source>
        <dbReference type="ARBA" id="ARBA00023125"/>
    </source>
</evidence>
<evidence type="ECO:0000256" key="1">
    <source>
        <dbReference type="ARBA" id="ARBA00004123"/>
    </source>
</evidence>
<keyword evidence="3 5" id="KW-0371">Homeobox</keyword>
<dbReference type="GO" id="GO:0003677">
    <property type="term" value="F:DNA binding"/>
    <property type="evidence" value="ECO:0007669"/>
    <property type="project" value="UniProtKB-UniRule"/>
</dbReference>
<evidence type="ECO:0000256" key="7">
    <source>
        <dbReference type="SAM" id="MobiDB-lite"/>
    </source>
</evidence>
<dbReference type="EMBL" id="OU893348">
    <property type="protein sequence ID" value="CAG9787277.1"/>
    <property type="molecule type" value="Genomic_DNA"/>
</dbReference>
<organism evidence="9 10">
    <name type="scientific">Diatraea saccharalis</name>
    <name type="common">sugarcane borer</name>
    <dbReference type="NCBI Taxonomy" id="40085"/>
    <lineage>
        <taxon>Eukaryota</taxon>
        <taxon>Metazoa</taxon>
        <taxon>Ecdysozoa</taxon>
        <taxon>Arthropoda</taxon>
        <taxon>Hexapoda</taxon>
        <taxon>Insecta</taxon>
        <taxon>Pterygota</taxon>
        <taxon>Neoptera</taxon>
        <taxon>Endopterygota</taxon>
        <taxon>Lepidoptera</taxon>
        <taxon>Glossata</taxon>
        <taxon>Ditrysia</taxon>
        <taxon>Pyraloidea</taxon>
        <taxon>Crambidae</taxon>
        <taxon>Crambinae</taxon>
        <taxon>Diatraea</taxon>
    </lineage>
</organism>
<feature type="region of interest" description="Disordered" evidence="7">
    <location>
        <begin position="134"/>
        <end position="163"/>
    </location>
</feature>
<dbReference type="PROSITE" id="PS50071">
    <property type="entry name" value="HOMEOBOX_2"/>
    <property type="match status" value="1"/>
</dbReference>
<feature type="DNA-binding region" description="Homeobox" evidence="5">
    <location>
        <begin position="77"/>
        <end position="136"/>
    </location>
</feature>
<dbReference type="AlphaFoldDB" id="A0A9N9R0T7"/>
<reference evidence="9" key="2">
    <citation type="submission" date="2022-10" db="EMBL/GenBank/DDBJ databases">
        <authorList>
            <consortium name="ENA_rothamsted_submissions"/>
            <consortium name="culmorum"/>
            <person name="King R."/>
        </authorList>
    </citation>
    <scope>NUCLEOTIDE SEQUENCE</scope>
</reference>
<dbReference type="CDD" id="cd00086">
    <property type="entry name" value="homeodomain"/>
    <property type="match status" value="1"/>
</dbReference>
<keyword evidence="2 5" id="KW-0238">DNA-binding</keyword>
<dbReference type="InterPro" id="IPR009057">
    <property type="entry name" value="Homeodomain-like_sf"/>
</dbReference>
<evidence type="ECO:0000256" key="3">
    <source>
        <dbReference type="ARBA" id="ARBA00023155"/>
    </source>
</evidence>
<comment type="subcellular location">
    <subcellularLocation>
        <location evidence="1 5 6">Nucleus</location>
    </subcellularLocation>
</comment>
<evidence type="ECO:0000313" key="10">
    <source>
        <dbReference type="Proteomes" id="UP001153714"/>
    </source>
</evidence>
<dbReference type="PANTHER" id="PTHR24333">
    <property type="entry name" value="HOMEO BOX HB9 LIKE A-RELATED"/>
    <property type="match status" value="1"/>
</dbReference>
<evidence type="ECO:0000313" key="9">
    <source>
        <dbReference type="EMBL" id="CAG9787277.1"/>
    </source>
</evidence>
<dbReference type="GO" id="GO:0005634">
    <property type="term" value="C:nucleus"/>
    <property type="evidence" value="ECO:0007669"/>
    <property type="project" value="UniProtKB-SubCell"/>
</dbReference>
<name>A0A9N9R0T7_9NEOP</name>
<accession>A0A9N9R0T7</accession>
<keyword evidence="10" id="KW-1185">Reference proteome</keyword>
<evidence type="ECO:0000256" key="4">
    <source>
        <dbReference type="ARBA" id="ARBA00023242"/>
    </source>
</evidence>
<protein>
    <recommendedName>
        <fullName evidence="8">Homeobox domain-containing protein</fullName>
    </recommendedName>
</protein>
<evidence type="ECO:0000259" key="8">
    <source>
        <dbReference type="PROSITE" id="PS50071"/>
    </source>
</evidence>
<feature type="compositionally biased region" description="Basic and acidic residues" evidence="7">
    <location>
        <begin position="134"/>
        <end position="143"/>
    </location>
</feature>
<proteinExistence type="predicted"/>
<dbReference type="PANTHER" id="PTHR24333:SF8">
    <property type="entry name" value="HOMEOBOX PROTEIN CEH-62"/>
    <property type="match status" value="1"/>
</dbReference>
<dbReference type="SUPFAM" id="SSF46689">
    <property type="entry name" value="Homeodomain-like"/>
    <property type="match status" value="1"/>
</dbReference>
<evidence type="ECO:0000256" key="6">
    <source>
        <dbReference type="RuleBase" id="RU000682"/>
    </source>
</evidence>
<dbReference type="InterPro" id="IPR017970">
    <property type="entry name" value="Homeobox_CS"/>
</dbReference>